<reference evidence="1" key="1">
    <citation type="submission" date="2022-09" db="EMBL/GenBank/DDBJ databases">
        <title>Complete Genomes of Fervidibacillus albus and Fervidibacillus halotolerans isolated from tidal flat sediments.</title>
        <authorList>
            <person name="Kwon K.K."/>
            <person name="Yang S.-H."/>
            <person name="Park M.J."/>
            <person name="Oh H.-M."/>
        </authorList>
    </citation>
    <scope>NUCLEOTIDE SEQUENCE</scope>
    <source>
        <strain evidence="1">MEBiC13594</strain>
    </source>
</reference>
<gene>
    <name evidence="1" type="ORF">OE105_13755</name>
</gene>
<dbReference type="KEGG" id="fhl:OE105_13755"/>
<dbReference type="AlphaFoldDB" id="A0A9E8M042"/>
<dbReference type="GO" id="GO:0006355">
    <property type="term" value="P:regulation of DNA-templated transcription"/>
    <property type="evidence" value="ECO:0007669"/>
    <property type="project" value="InterPro"/>
</dbReference>
<dbReference type="RefSeq" id="WP_275420697.1">
    <property type="nucleotide sequence ID" value="NZ_CP106877.1"/>
</dbReference>
<protein>
    <submittedName>
        <fullName evidence="1">Antitoxin endoai</fullName>
    </submittedName>
</protein>
<dbReference type="InterPro" id="IPR013321">
    <property type="entry name" value="Arc_rbn_hlx_hlx"/>
</dbReference>
<organism evidence="1 2">
    <name type="scientific">Fervidibacillus halotolerans</name>
    <dbReference type="NCBI Taxonomy" id="2980027"/>
    <lineage>
        <taxon>Bacteria</taxon>
        <taxon>Bacillati</taxon>
        <taxon>Bacillota</taxon>
        <taxon>Bacilli</taxon>
        <taxon>Bacillales</taxon>
        <taxon>Bacillaceae</taxon>
        <taxon>Fervidibacillus</taxon>
    </lineage>
</organism>
<name>A0A9E8M042_9BACI</name>
<keyword evidence="2" id="KW-1185">Reference proteome</keyword>
<evidence type="ECO:0000313" key="1">
    <source>
        <dbReference type="EMBL" id="WAA12562.1"/>
    </source>
</evidence>
<proteinExistence type="predicted"/>
<evidence type="ECO:0000313" key="2">
    <source>
        <dbReference type="Proteomes" id="UP001164726"/>
    </source>
</evidence>
<dbReference type="EMBL" id="CP106877">
    <property type="protein sequence ID" value="WAA12562.1"/>
    <property type="molecule type" value="Genomic_DNA"/>
</dbReference>
<dbReference type="Gene3D" id="1.10.1220.10">
    <property type="entry name" value="Met repressor-like"/>
    <property type="match status" value="1"/>
</dbReference>
<sequence length="93" mass="10694">MSESGVTQEILVSLPQSLLSEIDGYVKQENCNRDELIYQATKAFLYEKKKRHIRESMRRGYMEMAKINLSIAMEAIHAEYEAEHTVERLVSGG</sequence>
<dbReference type="Proteomes" id="UP001164726">
    <property type="component" value="Chromosome"/>
</dbReference>
<accession>A0A9E8M042</accession>